<organism evidence="1">
    <name type="scientific">Arundo donax</name>
    <name type="common">Giant reed</name>
    <name type="synonym">Donax arundinaceus</name>
    <dbReference type="NCBI Taxonomy" id="35708"/>
    <lineage>
        <taxon>Eukaryota</taxon>
        <taxon>Viridiplantae</taxon>
        <taxon>Streptophyta</taxon>
        <taxon>Embryophyta</taxon>
        <taxon>Tracheophyta</taxon>
        <taxon>Spermatophyta</taxon>
        <taxon>Magnoliopsida</taxon>
        <taxon>Liliopsida</taxon>
        <taxon>Poales</taxon>
        <taxon>Poaceae</taxon>
        <taxon>PACMAD clade</taxon>
        <taxon>Arundinoideae</taxon>
        <taxon>Arundineae</taxon>
        <taxon>Arundo</taxon>
    </lineage>
</organism>
<proteinExistence type="predicted"/>
<evidence type="ECO:0000313" key="1">
    <source>
        <dbReference type="EMBL" id="JAD53946.1"/>
    </source>
</evidence>
<protein>
    <submittedName>
        <fullName evidence="1">Uncharacterized protein</fullName>
    </submittedName>
</protein>
<sequence>MLVQLKGVGVLFWGVNKQIQH</sequence>
<accession>A0A0A9AS28</accession>
<reference evidence="1" key="2">
    <citation type="journal article" date="2015" name="Data Brief">
        <title>Shoot transcriptome of the giant reed, Arundo donax.</title>
        <authorList>
            <person name="Barrero R.A."/>
            <person name="Guerrero F.D."/>
            <person name="Moolhuijzen P."/>
            <person name="Goolsby J.A."/>
            <person name="Tidwell J."/>
            <person name="Bellgard S.E."/>
            <person name="Bellgard M.I."/>
        </authorList>
    </citation>
    <scope>NUCLEOTIDE SEQUENCE</scope>
    <source>
        <tissue evidence="1">Shoot tissue taken approximately 20 cm above the soil surface</tissue>
    </source>
</reference>
<dbReference type="AlphaFoldDB" id="A0A0A9AS28"/>
<dbReference type="EMBL" id="GBRH01243949">
    <property type="protein sequence ID" value="JAD53946.1"/>
    <property type="molecule type" value="Transcribed_RNA"/>
</dbReference>
<name>A0A0A9AS28_ARUDO</name>
<reference evidence="1" key="1">
    <citation type="submission" date="2014-09" db="EMBL/GenBank/DDBJ databases">
        <authorList>
            <person name="Magalhaes I.L.F."/>
            <person name="Oliveira U."/>
            <person name="Santos F.R."/>
            <person name="Vidigal T.H.D.A."/>
            <person name="Brescovit A.D."/>
            <person name="Santos A.J."/>
        </authorList>
    </citation>
    <scope>NUCLEOTIDE SEQUENCE</scope>
    <source>
        <tissue evidence="1">Shoot tissue taken approximately 20 cm above the soil surface</tissue>
    </source>
</reference>